<evidence type="ECO:0000313" key="3">
    <source>
        <dbReference type="EMBL" id="GEL20431.1"/>
    </source>
</evidence>
<dbReference type="AlphaFoldDB" id="A0A511D6L6"/>
<dbReference type="GO" id="GO:0006508">
    <property type="term" value="P:proteolysis"/>
    <property type="evidence" value="ECO:0007669"/>
    <property type="project" value="InterPro"/>
</dbReference>
<evidence type="ECO:0000256" key="1">
    <source>
        <dbReference type="PIRSR" id="PIRSR600250-50"/>
    </source>
</evidence>
<evidence type="ECO:0000313" key="4">
    <source>
        <dbReference type="Proteomes" id="UP000321328"/>
    </source>
</evidence>
<evidence type="ECO:0000256" key="2">
    <source>
        <dbReference type="SAM" id="SignalP"/>
    </source>
</evidence>
<reference evidence="3 4" key="1">
    <citation type="submission" date="2019-07" db="EMBL/GenBank/DDBJ databases">
        <title>Whole genome shotgun sequence of Pseudonocardia asaccharolytica NBRC 16224.</title>
        <authorList>
            <person name="Hosoyama A."/>
            <person name="Uohara A."/>
            <person name="Ohji S."/>
            <person name="Ichikawa N."/>
        </authorList>
    </citation>
    <scope>NUCLEOTIDE SEQUENCE [LARGE SCALE GENOMIC DNA]</scope>
    <source>
        <strain evidence="3 4">NBRC 16224</strain>
    </source>
</reference>
<accession>A0A511D6L6</accession>
<gene>
    <name evidence="3" type="ORF">PA7_42680</name>
</gene>
<dbReference type="EMBL" id="BJVI01000071">
    <property type="protein sequence ID" value="GEL20431.1"/>
    <property type="molecule type" value="Genomic_DNA"/>
</dbReference>
<dbReference type="STRING" id="1123024.GCA_000423625_03223"/>
<keyword evidence="2" id="KW-0732">Signal</keyword>
<dbReference type="Gene3D" id="2.60.120.700">
    <property type="entry name" value="Peptidase G1"/>
    <property type="match status" value="1"/>
</dbReference>
<feature type="active site" description="Proton acceptor" evidence="1">
    <location>
        <position position="189"/>
    </location>
</feature>
<feature type="chain" id="PRO_5038488498" description="Peptidase A4 family protein" evidence="2">
    <location>
        <begin position="38"/>
        <end position="248"/>
    </location>
</feature>
<dbReference type="InterPro" id="IPR038656">
    <property type="entry name" value="Peptidase_G1_sf"/>
</dbReference>
<sequence length="248" mass="25651">MCTNVRNKSIWAGRNIGMLLASLIGLASLLLAPAGTGADGAAAEADPGTDSQIRFNQDGGNWSGFVTSGTGFHSVSASWRQPPVTCSSVGNKFAIWVGIDGYGSSTVEQTGVATDCSSGSPSHQAWYEMVPALPVYHDDPVQAGDSMTAGVVRSGRHYTMTITDNTRGWTRSVTAAADAANTSAEIIVEPAAGSLPRFGKITFTDVTVDGNQLSAGTAFAIDATNSGGFETLTSPLSGGRFSVSYLRE</sequence>
<organism evidence="3 4">
    <name type="scientific">Pseudonocardia asaccharolytica DSM 44247 = NBRC 16224</name>
    <dbReference type="NCBI Taxonomy" id="1123024"/>
    <lineage>
        <taxon>Bacteria</taxon>
        <taxon>Bacillati</taxon>
        <taxon>Actinomycetota</taxon>
        <taxon>Actinomycetes</taxon>
        <taxon>Pseudonocardiales</taxon>
        <taxon>Pseudonocardiaceae</taxon>
        <taxon>Pseudonocardia</taxon>
    </lineage>
</organism>
<dbReference type="GO" id="GO:0070007">
    <property type="term" value="F:glutamic-type endopeptidase activity"/>
    <property type="evidence" value="ECO:0007669"/>
    <property type="project" value="InterPro"/>
</dbReference>
<dbReference type="InterPro" id="IPR000250">
    <property type="entry name" value="Peptidase_G1"/>
</dbReference>
<dbReference type="InterPro" id="IPR013320">
    <property type="entry name" value="ConA-like_dom_sf"/>
</dbReference>
<dbReference type="CDD" id="cd13426">
    <property type="entry name" value="Peptidase_G1"/>
    <property type="match status" value="1"/>
</dbReference>
<keyword evidence="4" id="KW-1185">Reference proteome</keyword>
<proteinExistence type="predicted"/>
<evidence type="ECO:0008006" key="5">
    <source>
        <dbReference type="Google" id="ProtNLM"/>
    </source>
</evidence>
<dbReference type="Proteomes" id="UP000321328">
    <property type="component" value="Unassembled WGS sequence"/>
</dbReference>
<protein>
    <recommendedName>
        <fullName evidence="5">Peptidase A4 family protein</fullName>
    </recommendedName>
</protein>
<feature type="signal peptide" evidence="2">
    <location>
        <begin position="1"/>
        <end position="37"/>
    </location>
</feature>
<dbReference type="SUPFAM" id="SSF49899">
    <property type="entry name" value="Concanavalin A-like lectins/glucanases"/>
    <property type="match status" value="1"/>
</dbReference>
<name>A0A511D6L6_9PSEU</name>
<dbReference type="PANTHER" id="PTHR37536">
    <property type="entry name" value="PUTATIVE (AFU_ORTHOLOGUE AFUA_3G02970)-RELATED"/>
    <property type="match status" value="1"/>
</dbReference>
<dbReference type="Pfam" id="PF01828">
    <property type="entry name" value="Peptidase_A4"/>
    <property type="match status" value="1"/>
</dbReference>
<comment type="caution">
    <text evidence="3">The sequence shown here is derived from an EMBL/GenBank/DDBJ whole genome shotgun (WGS) entry which is preliminary data.</text>
</comment>
<dbReference type="PANTHER" id="PTHR37536:SF1">
    <property type="entry name" value="ASPERGILLOPEPSIN, PUTAITVE (AFU_ORTHOLOGUE AFUA_7G01200)"/>
    <property type="match status" value="1"/>
</dbReference>